<dbReference type="EMBL" id="CP031165">
    <property type="protein sequence ID" value="AXV06456.1"/>
    <property type="molecule type" value="Genomic_DNA"/>
</dbReference>
<evidence type="ECO:0008006" key="3">
    <source>
        <dbReference type="Google" id="ProtNLM"/>
    </source>
</evidence>
<dbReference type="Proteomes" id="UP000264006">
    <property type="component" value="Chromosome"/>
</dbReference>
<dbReference type="KEGG" id="euz:DVS28_a1765"/>
<dbReference type="AlphaFoldDB" id="A0A346XW59"/>
<name>A0A346XW59_9ACTN</name>
<evidence type="ECO:0000313" key="2">
    <source>
        <dbReference type="Proteomes" id="UP000264006"/>
    </source>
</evidence>
<organism evidence="1 2">
    <name type="scientific">Euzebya pacifica</name>
    <dbReference type="NCBI Taxonomy" id="1608957"/>
    <lineage>
        <taxon>Bacteria</taxon>
        <taxon>Bacillati</taxon>
        <taxon>Actinomycetota</taxon>
        <taxon>Nitriliruptoria</taxon>
        <taxon>Euzebyales</taxon>
    </lineage>
</organism>
<accession>A0A346XW59</accession>
<evidence type="ECO:0000313" key="1">
    <source>
        <dbReference type="EMBL" id="AXV06456.1"/>
    </source>
</evidence>
<proteinExistence type="predicted"/>
<keyword evidence="2" id="KW-1185">Reference proteome</keyword>
<reference evidence="1 2" key="1">
    <citation type="submission" date="2018-09" db="EMBL/GenBank/DDBJ databases">
        <title>Complete genome sequence of Euzebya sp. DY32-46 isolated from seawater of Pacific Ocean.</title>
        <authorList>
            <person name="Xu L."/>
            <person name="Wu Y.-H."/>
            <person name="Xu X.-W."/>
        </authorList>
    </citation>
    <scope>NUCLEOTIDE SEQUENCE [LARGE SCALE GENOMIC DNA]</scope>
    <source>
        <strain evidence="1 2">DY32-46</strain>
    </source>
</reference>
<gene>
    <name evidence="1" type="ORF">DVS28_a1765</name>
</gene>
<protein>
    <recommendedName>
        <fullName evidence="3">Prepilin-type N-terminal cleavage/methylation domain-containing protein</fullName>
    </recommendedName>
</protein>
<sequence>MSLVEVIVAVSVLAIVLTGTASALISSSAATRDSRDRSVGTNIAVEQLSALQSLPFTSLVIGRTTDAVVVDGVTYDVTIDLDYVDVENGGGTSCNASSTPGSDLDYVVADIAVTWPRAAGGPARTSSIITPNVGDLDPDKGQIAVTVLDRDAVGAPFRTVRHDAQSPASGFGSQRTTSQGCAYFVNVAPGQYDVSLDDSGYVDLEGNQLSEQTTTVTASTTSPLEFVYDEAASIDVTPVPAVSSPAAPLVAADQGYTVTNTYLGTDQRKEFPGTGHPREIEGLFPFDAGYGLYAGLCPAAAPVANGAPNAPVVAVDPGDRSDTDLAMHVVRVLGSPGSPVTAFMDDAAASCTETLDFGTMPGNGQLIVLMPYGTWRMTVGSESEQTTFVHSLIGAVTDVAP</sequence>